<dbReference type="PROSITE" id="PS51007">
    <property type="entry name" value="CYTC"/>
    <property type="match status" value="1"/>
</dbReference>
<name>A0A1H9P6C2_9BACT</name>
<gene>
    <name evidence="7" type="ORF">SAMN05444359_14314</name>
</gene>
<evidence type="ECO:0000256" key="5">
    <source>
        <dbReference type="SAM" id="SignalP"/>
    </source>
</evidence>
<dbReference type="STRING" id="478744.SAMN05444359_14314"/>
<feature type="chain" id="PRO_5011778027" evidence="5">
    <location>
        <begin position="29"/>
        <end position="322"/>
    </location>
</feature>
<dbReference type="SUPFAM" id="SSF46626">
    <property type="entry name" value="Cytochrome c"/>
    <property type="match status" value="1"/>
</dbReference>
<dbReference type="InParanoid" id="A0A1H9P6C2"/>
<dbReference type="OrthoDB" id="1494333at2"/>
<dbReference type="Pfam" id="PF11845">
    <property type="entry name" value="Tll0287-like"/>
    <property type="match status" value="1"/>
</dbReference>
<keyword evidence="2 4" id="KW-0479">Metal-binding</keyword>
<sequence>MSIRDNFFRYLAAIILAGALFSCGGGEAAAVTMPTDAETLALISRGEGLIATNCYSCHSTDAPMNERLAPPMAGVRSHYLTDTSSLAGFTEELVRFVRFPDKSNSKMPGALRRFSLMPAMPLPEEELEAIAAYIFYTDMEAPDWFEAHQKEERQAMDARQELVAEGKSYALQTKAVLGKNLMAAISEGGAEGAVGFCNTRAIPLTDSSGQALNVRIRRVSDRPRNPDNAADSLQLEQLNAIRDELAAGEKEVFRLTEMEHEVIGYYPIMTNVMCLQCHGEKTKDISPATLSALEALYPEDQAVGYAANQLRGIWVVSMPREK</sequence>
<reference evidence="8" key="1">
    <citation type="submission" date="2016-10" db="EMBL/GenBank/DDBJ databases">
        <authorList>
            <person name="Varghese N."/>
            <person name="Submissions S."/>
        </authorList>
    </citation>
    <scope>NUCLEOTIDE SEQUENCE [LARGE SCALE GENOMIC DNA]</scope>
    <source>
        <strain evidence="8">DSM 24740</strain>
    </source>
</reference>
<evidence type="ECO:0000313" key="8">
    <source>
        <dbReference type="Proteomes" id="UP000199021"/>
    </source>
</evidence>
<dbReference type="PROSITE" id="PS51257">
    <property type="entry name" value="PROKAR_LIPOPROTEIN"/>
    <property type="match status" value="1"/>
</dbReference>
<feature type="domain" description="Cytochrome c" evidence="6">
    <location>
        <begin position="41"/>
        <end position="138"/>
    </location>
</feature>
<feature type="signal peptide" evidence="5">
    <location>
        <begin position="1"/>
        <end position="28"/>
    </location>
</feature>
<dbReference type="Proteomes" id="UP000199021">
    <property type="component" value="Unassembled WGS sequence"/>
</dbReference>
<protein>
    <submittedName>
        <fullName evidence="7">Cytochrome C oxidase, cbb3-type, subunit III</fullName>
    </submittedName>
</protein>
<evidence type="ECO:0000256" key="2">
    <source>
        <dbReference type="ARBA" id="ARBA00022723"/>
    </source>
</evidence>
<dbReference type="GO" id="GO:0020037">
    <property type="term" value="F:heme binding"/>
    <property type="evidence" value="ECO:0007669"/>
    <property type="project" value="InterPro"/>
</dbReference>
<dbReference type="GO" id="GO:0046872">
    <property type="term" value="F:metal ion binding"/>
    <property type="evidence" value="ECO:0007669"/>
    <property type="project" value="UniProtKB-KW"/>
</dbReference>
<dbReference type="RefSeq" id="WP_090173454.1">
    <property type="nucleotide sequence ID" value="NZ_FOFB01000043.1"/>
</dbReference>
<keyword evidence="5" id="KW-0732">Signal</keyword>
<dbReference type="Pfam" id="PF13442">
    <property type="entry name" value="Cytochrome_CBB3"/>
    <property type="match status" value="1"/>
</dbReference>
<evidence type="ECO:0000256" key="3">
    <source>
        <dbReference type="ARBA" id="ARBA00023004"/>
    </source>
</evidence>
<evidence type="ECO:0000313" key="7">
    <source>
        <dbReference type="EMBL" id="SER43786.1"/>
    </source>
</evidence>
<accession>A0A1H9P6C2</accession>
<keyword evidence="3 4" id="KW-0408">Iron</keyword>
<proteinExistence type="predicted"/>
<keyword evidence="1 4" id="KW-0349">Heme</keyword>
<keyword evidence="8" id="KW-1185">Reference proteome</keyword>
<organism evidence="7 8">
    <name type="scientific">Neolewinella agarilytica</name>
    <dbReference type="NCBI Taxonomy" id="478744"/>
    <lineage>
        <taxon>Bacteria</taxon>
        <taxon>Pseudomonadati</taxon>
        <taxon>Bacteroidota</taxon>
        <taxon>Saprospiria</taxon>
        <taxon>Saprospirales</taxon>
        <taxon>Lewinellaceae</taxon>
        <taxon>Neolewinella</taxon>
    </lineage>
</organism>
<evidence type="ECO:0000256" key="4">
    <source>
        <dbReference type="PROSITE-ProRule" id="PRU00433"/>
    </source>
</evidence>
<dbReference type="InterPro" id="IPR009056">
    <property type="entry name" value="Cyt_c-like_dom"/>
</dbReference>
<evidence type="ECO:0000256" key="1">
    <source>
        <dbReference type="ARBA" id="ARBA00022617"/>
    </source>
</evidence>
<dbReference type="InterPro" id="IPR036909">
    <property type="entry name" value="Cyt_c-like_dom_sf"/>
</dbReference>
<dbReference type="GO" id="GO:0009055">
    <property type="term" value="F:electron transfer activity"/>
    <property type="evidence" value="ECO:0007669"/>
    <property type="project" value="InterPro"/>
</dbReference>
<dbReference type="Gene3D" id="1.10.760.10">
    <property type="entry name" value="Cytochrome c-like domain"/>
    <property type="match status" value="1"/>
</dbReference>
<evidence type="ECO:0000259" key="6">
    <source>
        <dbReference type="PROSITE" id="PS51007"/>
    </source>
</evidence>
<dbReference type="InterPro" id="IPR021796">
    <property type="entry name" value="Tll0287-like_dom"/>
</dbReference>
<dbReference type="AlphaFoldDB" id="A0A1H9P6C2"/>
<dbReference type="EMBL" id="FOFB01000043">
    <property type="protein sequence ID" value="SER43786.1"/>
    <property type="molecule type" value="Genomic_DNA"/>
</dbReference>